<feature type="transmembrane region" description="Helical" evidence="1">
    <location>
        <begin position="38"/>
        <end position="58"/>
    </location>
</feature>
<dbReference type="GO" id="GO:0016787">
    <property type="term" value="F:hydrolase activity"/>
    <property type="evidence" value="ECO:0007669"/>
    <property type="project" value="UniProtKB-KW"/>
</dbReference>
<dbReference type="EMBL" id="CP110615">
    <property type="protein sequence ID" value="UZJ26372.1"/>
    <property type="molecule type" value="Genomic_DNA"/>
</dbReference>
<evidence type="ECO:0000313" key="2">
    <source>
        <dbReference type="EMBL" id="UZJ26372.1"/>
    </source>
</evidence>
<dbReference type="Proteomes" id="UP001164965">
    <property type="component" value="Chromosome"/>
</dbReference>
<keyword evidence="1" id="KW-0812">Transmembrane</keyword>
<dbReference type="Gene3D" id="3.40.50.1820">
    <property type="entry name" value="alpha/beta hydrolase"/>
    <property type="match status" value="1"/>
</dbReference>
<proteinExistence type="predicted"/>
<gene>
    <name evidence="2" type="ORF">RHODO2019_08220</name>
</gene>
<organism evidence="2 3">
    <name type="scientific">Rhodococcus antarcticus</name>
    <dbReference type="NCBI Taxonomy" id="2987751"/>
    <lineage>
        <taxon>Bacteria</taxon>
        <taxon>Bacillati</taxon>
        <taxon>Actinomycetota</taxon>
        <taxon>Actinomycetes</taxon>
        <taxon>Mycobacteriales</taxon>
        <taxon>Nocardiaceae</taxon>
        <taxon>Rhodococcus</taxon>
    </lineage>
</organism>
<dbReference type="InterPro" id="IPR029058">
    <property type="entry name" value="AB_hydrolase_fold"/>
</dbReference>
<dbReference type="PANTHER" id="PTHR48098">
    <property type="entry name" value="ENTEROCHELIN ESTERASE-RELATED"/>
    <property type="match status" value="1"/>
</dbReference>
<reference evidence="2" key="1">
    <citation type="submission" date="2022-10" db="EMBL/GenBank/DDBJ databases">
        <title>Rhodococcus sp.75.</title>
        <authorList>
            <person name="Sun M."/>
        </authorList>
    </citation>
    <scope>NUCLEOTIDE SEQUENCE</scope>
    <source>
        <strain evidence="2">75</strain>
    </source>
</reference>
<feature type="transmembrane region" description="Helical" evidence="1">
    <location>
        <begin position="102"/>
        <end position="123"/>
    </location>
</feature>
<dbReference type="PANTHER" id="PTHR48098:SF1">
    <property type="entry name" value="DIACYLGLYCEROL ACYLTRANSFERASE_MYCOLYLTRANSFERASE AG85A"/>
    <property type="match status" value="1"/>
</dbReference>
<dbReference type="InterPro" id="IPR000801">
    <property type="entry name" value="Esterase-like"/>
</dbReference>
<sequence>MHGVGQLSLISGWLPVVILVLGVLALGWLLLRRDRRQLRTVLAVLVLAVVLTLLLRYVVEDVWRPFPDPLPISLYTSIGVGMLGLLLAGPRLRNARTWRGRGLTVLAAVVVVLAATAQVNHFFRAYPTVSAALGNGRTGEVALDSVPGPQADAVTGTPLSAVWKAPADIPSGGVVTQASIPATASGFRARPARIYLPPAYLVSPRPVLPVLVLLAGQPGAPDDWLTFGGIKPLMDGYAATHAGLAPVVVMADATGTELANPLCLDSRLGQVQTYLAVDVPAWVKATLQVRQDAAGWAIAGSSYGGTCSLQMALNHPDVYPTFVDISGQSTPTLGDAQRTLDATFGGDAARFAAVNPLDLMRRNQYPQLAGTFTVGANDGVYRPEQKKVLAAAQAAGMTVTYTEVPGGHDWGAWRAGLESSLGLLGTRLGITR</sequence>
<feature type="transmembrane region" description="Helical" evidence="1">
    <location>
        <begin position="70"/>
        <end position="90"/>
    </location>
</feature>
<evidence type="ECO:0000313" key="3">
    <source>
        <dbReference type="Proteomes" id="UP001164965"/>
    </source>
</evidence>
<dbReference type="RefSeq" id="WP_265384476.1">
    <property type="nucleotide sequence ID" value="NZ_CP110615.1"/>
</dbReference>
<keyword evidence="2" id="KW-0378">Hydrolase</keyword>
<dbReference type="Pfam" id="PF00756">
    <property type="entry name" value="Esterase"/>
    <property type="match status" value="1"/>
</dbReference>
<evidence type="ECO:0000256" key="1">
    <source>
        <dbReference type="SAM" id="Phobius"/>
    </source>
</evidence>
<keyword evidence="1" id="KW-1133">Transmembrane helix</keyword>
<dbReference type="InterPro" id="IPR050583">
    <property type="entry name" value="Mycobacterial_A85_antigen"/>
</dbReference>
<keyword evidence="1" id="KW-0472">Membrane</keyword>
<name>A0ABY6P3Z2_9NOCA</name>
<keyword evidence="3" id="KW-1185">Reference proteome</keyword>
<accession>A0ABY6P3Z2</accession>
<dbReference type="SUPFAM" id="SSF53474">
    <property type="entry name" value="alpha/beta-Hydrolases"/>
    <property type="match status" value="1"/>
</dbReference>
<protein>
    <submittedName>
        <fullName evidence="2">Alpha/beta hydrolase-fold protein</fullName>
    </submittedName>
</protein>
<feature type="transmembrane region" description="Helical" evidence="1">
    <location>
        <begin position="12"/>
        <end position="31"/>
    </location>
</feature>